<evidence type="ECO:0000259" key="15">
    <source>
        <dbReference type="Pfam" id="PF03104"/>
    </source>
</evidence>
<dbReference type="Gene3D" id="6.10.10.100">
    <property type="match status" value="1"/>
</dbReference>
<dbReference type="GO" id="GO:0005658">
    <property type="term" value="C:alpha DNA polymerase:primase complex"/>
    <property type="evidence" value="ECO:0007669"/>
    <property type="project" value="TreeGrafter"/>
</dbReference>
<evidence type="ECO:0000256" key="9">
    <source>
        <dbReference type="ARBA" id="ARBA00022932"/>
    </source>
</evidence>
<dbReference type="Gene3D" id="3.30.420.10">
    <property type="entry name" value="Ribonuclease H-like superfamily/Ribonuclease H"/>
    <property type="match status" value="1"/>
</dbReference>
<dbReference type="Proteomes" id="UP000078561">
    <property type="component" value="Unassembled WGS sequence"/>
</dbReference>
<dbReference type="STRING" id="4829.A0A163MNL9"/>
<dbReference type="GO" id="GO:0003688">
    <property type="term" value="F:DNA replication origin binding"/>
    <property type="evidence" value="ECO:0007669"/>
    <property type="project" value="TreeGrafter"/>
</dbReference>
<dbReference type="EMBL" id="LT554655">
    <property type="protein sequence ID" value="SAM06991.1"/>
    <property type="molecule type" value="Genomic_DNA"/>
</dbReference>
<evidence type="ECO:0000256" key="10">
    <source>
        <dbReference type="ARBA" id="ARBA00023125"/>
    </source>
</evidence>
<comment type="subcellular location">
    <subcellularLocation>
        <location evidence="1">Nucleus</location>
    </subcellularLocation>
</comment>
<dbReference type="CDD" id="cd05532">
    <property type="entry name" value="POLBc_alpha"/>
    <property type="match status" value="1"/>
</dbReference>
<sequence length="1488" mass="169499">MSSPPGSVGRSRTRQSQGANKVDKFKLLKEARQNRSRGALYESTINQDIYDEVDEDDYNAIQDDDNFVEDDDNAGYIDDGRNNGDQVFSEDEYGEDMDAGKRKRKSKSNKQQQKNKKVNGPPPSHSQLLNKFFQQTPKSDSTPAKPATSVKEDDDFMANLLSNLGPESSAPASKPTLTSRQPRKIDRPQRPKQRPSAHVHLTLTEPSQQNTELPTSNGSTQSNNHTVIENDLVKDDDYGFDDMDMDMDMDYDDNAKDDVAPTVQVKKEVTIKTEDDDDASTTKAVSHLRIKEEPRDPTLQDWQSTEANVKSDILDATPVTEDPTTLKLLENDGSLHFWWYDAYEHREKGSVYLFGKILNKDSNTYISGCVAIHNIERNVFILPRAQEPNGEEIGMEDVYSELSTVCTKHRIKKWASKSTTRKYAFELPGVPHEAEYLKMVYNYDEPALPENLSGATFSHAFGTQTGPLEHFLVKRDIMGPCWLQIKDAKPNGSKETWCKVEFTIDDPKLCNPLRDANGNAPKQVPPLVVMSLSIRTVLNKQKKANEIVAASALVCKQVKIDEPTPIQDQAKVRFSAVRQLNNTPFPPGFQDAVAKERKLNNATIQVERTESSLLNYLIARIHTCDPDVIVGHNFSGFDLDVLLHRMKALNTQHWHKLGRLKRKNWPRLQAGAGGARESTYQERMVMCGRLICDTYLAAKDLIRSKSYRLNDLAKSQLKIDREDIEFDKLDSYYNSSDDLLHMVKHCSFDAFLTSSLMFKLQILPLTRQLTNLAGNLWARTMTGARAERNEFLLLHEFHRQKYICPDKSFNTKPQAAIEALEANDEENAEKSKPKTKGPKRRKPAYSGGLVLEPKKGFYDKYVVLLDFNSLYPSIIQEYNICFTTVKRHDTENKDDSTDGNEDKVPDIPEQGMVQGVLPRLIKTLVERRRQVKSIMKNPSLSEAEMMQLDIRQKGLKLTANSMYGCLGFSHSRFYAKPLAMLITHKGREILQNTVDLAGSLDLNVIYGDTDSIMVYTNEDELAKVKEMGNLLKKRVNDLYKLLEIDIDGFFKHMLLLKKKKYAALLVEEKPNGELVETVETKGLDLVRRDWCDLSHDVSNRVLSFILSKMDRDEVVEQIHSYLREVGDQIRNGEMSLDKYVINKQLTKSPEEYSDAKSQPHVQVALRMRQAGLSVNAGDTVPYVICQVENMPSGSKGFAERAYHPNDVRNGDMQLDIDWYLNQQVHPPISRLCSPIDGTDPAHLAECLGLDASKFAHTTSGSGDAYVTLESQISDEERFRNCERLDLRCHHCQTNTPFEGIGRLVNEETMEYGLSCGQCHADLSTPAIHIQLTLAIRSFIRRYYEGWLICDEPTCFHRTRMMSVFGRRCLADGCNGAMSREFTDKQLYTQLLYFSRLFDPDSTRKQYIGTPHSTLFCNIKQWASRHRRYRLRYRCRHRRSRSKSRKYNVGHGELKVSKVLRCGEGNRSFVRRMKVESIESNANDDGKIK</sequence>
<keyword evidence="7" id="KW-0863">Zinc-finger</keyword>
<name>A0A163MNL9_ABSGL</name>
<keyword evidence="11" id="KW-0539">Nucleus</keyword>
<dbReference type="InterPro" id="IPR023211">
    <property type="entry name" value="DNA_pol_palm_dom_sf"/>
</dbReference>
<keyword evidence="8" id="KW-0862">Zinc</keyword>
<feature type="compositionally biased region" description="Basic residues" evidence="13">
    <location>
        <begin position="101"/>
        <end position="117"/>
    </location>
</feature>
<dbReference type="InterPro" id="IPR006133">
    <property type="entry name" value="DNA-dir_DNA_pol_B_exonuc"/>
</dbReference>
<evidence type="ECO:0000256" key="3">
    <source>
        <dbReference type="ARBA" id="ARBA00022679"/>
    </source>
</evidence>
<dbReference type="Gene3D" id="3.90.1600.10">
    <property type="entry name" value="Palm domain of DNA polymerase"/>
    <property type="match status" value="1"/>
</dbReference>
<dbReference type="Pfam" id="PF03104">
    <property type="entry name" value="DNA_pol_B_exo1"/>
    <property type="match status" value="1"/>
</dbReference>
<dbReference type="Pfam" id="PF00136">
    <property type="entry name" value="DNA_pol_B"/>
    <property type="match status" value="1"/>
</dbReference>
<dbReference type="GO" id="GO:0000166">
    <property type="term" value="F:nucleotide binding"/>
    <property type="evidence" value="ECO:0007669"/>
    <property type="project" value="InterPro"/>
</dbReference>
<evidence type="ECO:0000259" key="14">
    <source>
        <dbReference type="Pfam" id="PF00136"/>
    </source>
</evidence>
<dbReference type="GO" id="GO:0033554">
    <property type="term" value="P:cellular response to stress"/>
    <property type="evidence" value="ECO:0007669"/>
    <property type="project" value="UniProtKB-ARBA"/>
</dbReference>
<feature type="domain" description="DNA-directed DNA polymerase family B multifunctional" evidence="14">
    <location>
        <begin position="776"/>
        <end position="1235"/>
    </location>
</feature>
<dbReference type="CDD" id="cd05776">
    <property type="entry name" value="DNA_polB_alpha_exo"/>
    <property type="match status" value="1"/>
</dbReference>
<feature type="compositionally biased region" description="Basic residues" evidence="13">
    <location>
        <begin position="833"/>
        <end position="843"/>
    </location>
</feature>
<dbReference type="NCBIfam" id="TIGR00592">
    <property type="entry name" value="pol2"/>
    <property type="match status" value="1"/>
</dbReference>
<keyword evidence="6" id="KW-0479">Metal-binding</keyword>
<evidence type="ECO:0000259" key="16">
    <source>
        <dbReference type="Pfam" id="PF08996"/>
    </source>
</evidence>
<evidence type="ECO:0000256" key="7">
    <source>
        <dbReference type="ARBA" id="ARBA00022771"/>
    </source>
</evidence>
<feature type="compositionally biased region" description="Acidic residues" evidence="13">
    <location>
        <begin position="88"/>
        <end position="97"/>
    </location>
</feature>
<keyword evidence="19" id="KW-1185">Reference proteome</keyword>
<dbReference type="InterPro" id="IPR006134">
    <property type="entry name" value="DNA-dir_DNA_pol_B_multi_dom"/>
</dbReference>
<dbReference type="SMART" id="SM00486">
    <property type="entry name" value="POLBc"/>
    <property type="match status" value="1"/>
</dbReference>
<evidence type="ECO:0000313" key="18">
    <source>
        <dbReference type="EMBL" id="SAM06991.1"/>
    </source>
</evidence>
<dbReference type="InterPro" id="IPR036397">
    <property type="entry name" value="RNaseH_sf"/>
</dbReference>
<evidence type="ECO:0000256" key="6">
    <source>
        <dbReference type="ARBA" id="ARBA00022723"/>
    </source>
</evidence>
<accession>A0A163MNL9</accession>
<dbReference type="PRINTS" id="PR00106">
    <property type="entry name" value="DNAPOLB"/>
</dbReference>
<feature type="region of interest" description="Disordered" evidence="13">
    <location>
        <begin position="1"/>
        <end position="231"/>
    </location>
</feature>
<dbReference type="GO" id="GO:0003682">
    <property type="term" value="F:chromatin binding"/>
    <property type="evidence" value="ECO:0007669"/>
    <property type="project" value="TreeGrafter"/>
</dbReference>
<keyword evidence="4 12" id="KW-0548">Nucleotidyltransferase</keyword>
<reference evidence="18" key="1">
    <citation type="submission" date="2016-04" db="EMBL/GenBank/DDBJ databases">
        <authorList>
            <person name="Evans L.H."/>
            <person name="Alamgir A."/>
            <person name="Owens N."/>
            <person name="Weber N.D."/>
            <person name="Virtaneva K."/>
            <person name="Barbian K."/>
            <person name="Babar A."/>
            <person name="Rosenke K."/>
        </authorList>
    </citation>
    <scope>NUCLEOTIDE SEQUENCE [LARGE SCALE GENOMIC DNA]</scope>
    <source>
        <strain evidence="18">CBS 101.48</strain>
    </source>
</reference>
<evidence type="ECO:0000313" key="19">
    <source>
        <dbReference type="Proteomes" id="UP000078561"/>
    </source>
</evidence>
<dbReference type="GO" id="GO:0006273">
    <property type="term" value="P:lagging strand elongation"/>
    <property type="evidence" value="ECO:0007669"/>
    <property type="project" value="TreeGrafter"/>
</dbReference>
<dbReference type="SUPFAM" id="SSF56672">
    <property type="entry name" value="DNA/RNA polymerases"/>
    <property type="match status" value="1"/>
</dbReference>
<comment type="similarity">
    <text evidence="2 12">Belongs to the DNA polymerase type-B family.</text>
</comment>
<dbReference type="InterPro" id="IPR012337">
    <property type="entry name" value="RNaseH-like_sf"/>
</dbReference>
<dbReference type="OMA" id="MTKMNVG"/>
<keyword evidence="10 12" id="KW-0238">DNA-binding</keyword>
<dbReference type="Gene3D" id="2.40.50.730">
    <property type="match status" value="1"/>
</dbReference>
<evidence type="ECO:0000256" key="1">
    <source>
        <dbReference type="ARBA" id="ARBA00004123"/>
    </source>
</evidence>
<gene>
    <name evidence="18" type="primary">ABSGL_12618.1 scaffold 13066</name>
</gene>
<dbReference type="OrthoDB" id="6755010at2759"/>
<dbReference type="InterPro" id="IPR038256">
    <property type="entry name" value="Pol_alpha_znc_sf"/>
</dbReference>
<evidence type="ECO:0000256" key="5">
    <source>
        <dbReference type="ARBA" id="ARBA00022705"/>
    </source>
</evidence>
<dbReference type="Pfam" id="PF12254">
    <property type="entry name" value="DNA_pol_alpha_N"/>
    <property type="match status" value="1"/>
</dbReference>
<dbReference type="GO" id="GO:0006272">
    <property type="term" value="P:leading strand elongation"/>
    <property type="evidence" value="ECO:0007669"/>
    <property type="project" value="TreeGrafter"/>
</dbReference>
<dbReference type="Gene3D" id="3.30.70.2820">
    <property type="match status" value="1"/>
</dbReference>
<dbReference type="GO" id="GO:0003697">
    <property type="term" value="F:single-stranded DNA binding"/>
    <property type="evidence" value="ECO:0007669"/>
    <property type="project" value="TreeGrafter"/>
</dbReference>
<dbReference type="InterPro" id="IPR015088">
    <property type="entry name" value="Znf_DNA-dir_DNA_pol_B_alpha"/>
</dbReference>
<evidence type="ECO:0000256" key="12">
    <source>
        <dbReference type="RuleBase" id="RU000442"/>
    </source>
</evidence>
<protein>
    <recommendedName>
        <fullName evidence="12">DNA polymerase</fullName>
        <ecNumber evidence="12">2.7.7.7</ecNumber>
    </recommendedName>
</protein>
<feature type="compositionally biased region" description="Basic and acidic residues" evidence="13">
    <location>
        <begin position="889"/>
        <end position="906"/>
    </location>
</feature>
<feature type="region of interest" description="Disordered" evidence="13">
    <location>
        <begin position="889"/>
        <end position="908"/>
    </location>
</feature>
<dbReference type="InterPro" id="IPR006172">
    <property type="entry name" value="DNA-dir_DNA_pol_B"/>
</dbReference>
<evidence type="ECO:0000259" key="17">
    <source>
        <dbReference type="Pfam" id="PF12254"/>
    </source>
</evidence>
<dbReference type="InterPro" id="IPR042087">
    <property type="entry name" value="DNA_pol_B_thumb"/>
</dbReference>
<feature type="domain" description="Zinc finger DNA-directed DNA polymerase family B alpha" evidence="16">
    <location>
        <begin position="1270"/>
        <end position="1410"/>
    </location>
</feature>
<dbReference type="SUPFAM" id="SSF53098">
    <property type="entry name" value="Ribonuclease H-like"/>
    <property type="match status" value="1"/>
</dbReference>
<dbReference type="PANTHER" id="PTHR45861:SF1">
    <property type="entry name" value="DNA POLYMERASE ALPHA CATALYTIC SUBUNIT"/>
    <property type="match status" value="1"/>
</dbReference>
<dbReference type="InterPro" id="IPR024647">
    <property type="entry name" value="DNA_pol_a_cat_su_N"/>
</dbReference>
<keyword evidence="3 12" id="KW-0808">Transferase</keyword>
<organism evidence="18">
    <name type="scientific">Absidia glauca</name>
    <name type="common">Pin mould</name>
    <dbReference type="NCBI Taxonomy" id="4829"/>
    <lineage>
        <taxon>Eukaryota</taxon>
        <taxon>Fungi</taxon>
        <taxon>Fungi incertae sedis</taxon>
        <taxon>Mucoromycota</taxon>
        <taxon>Mucoromycotina</taxon>
        <taxon>Mucoromycetes</taxon>
        <taxon>Mucorales</taxon>
        <taxon>Cunninghamellaceae</taxon>
        <taxon>Absidia</taxon>
    </lineage>
</organism>
<keyword evidence="9 12" id="KW-0239">DNA-directed DNA polymerase</keyword>
<dbReference type="Gene3D" id="1.10.3200.20">
    <property type="entry name" value="DNA Polymerase alpha, zinc finger"/>
    <property type="match status" value="1"/>
</dbReference>
<dbReference type="InterPro" id="IPR017964">
    <property type="entry name" value="DNA-dir_DNA_pol_B_CS"/>
</dbReference>
<evidence type="ECO:0000256" key="8">
    <source>
        <dbReference type="ARBA" id="ARBA00022833"/>
    </source>
</evidence>
<dbReference type="Gene3D" id="1.10.287.690">
    <property type="entry name" value="Helix hairpin bin"/>
    <property type="match status" value="1"/>
</dbReference>
<dbReference type="InterPro" id="IPR043502">
    <property type="entry name" value="DNA/RNA_pol_sf"/>
</dbReference>
<dbReference type="GO" id="GO:0008270">
    <property type="term" value="F:zinc ion binding"/>
    <property type="evidence" value="ECO:0007669"/>
    <property type="project" value="UniProtKB-KW"/>
</dbReference>
<dbReference type="Pfam" id="PF08996">
    <property type="entry name" value="zf-DNA_Pol"/>
    <property type="match status" value="1"/>
</dbReference>
<feature type="compositionally biased region" description="Basic and acidic residues" evidence="13">
    <location>
        <begin position="21"/>
        <end position="33"/>
    </location>
</feature>
<dbReference type="Gene3D" id="1.10.132.60">
    <property type="entry name" value="DNA polymerase family B, C-terminal domain"/>
    <property type="match status" value="1"/>
</dbReference>
<evidence type="ECO:0000256" key="13">
    <source>
        <dbReference type="SAM" id="MobiDB-lite"/>
    </source>
</evidence>
<dbReference type="GO" id="GO:1902975">
    <property type="term" value="P:mitotic DNA replication initiation"/>
    <property type="evidence" value="ECO:0007669"/>
    <property type="project" value="InterPro"/>
</dbReference>
<dbReference type="InParanoid" id="A0A163MNL9"/>
<evidence type="ECO:0000256" key="2">
    <source>
        <dbReference type="ARBA" id="ARBA00005755"/>
    </source>
</evidence>
<proteinExistence type="inferred from homology"/>
<dbReference type="EC" id="2.7.7.7" evidence="12"/>
<feature type="compositionally biased region" description="Acidic residues" evidence="13">
    <location>
        <begin position="49"/>
        <end position="73"/>
    </location>
</feature>
<dbReference type="PROSITE" id="PS00116">
    <property type="entry name" value="DNA_POLYMERASE_B"/>
    <property type="match status" value="1"/>
</dbReference>
<comment type="catalytic activity">
    <reaction evidence="12">
        <text>DNA(n) + a 2'-deoxyribonucleoside 5'-triphosphate = DNA(n+1) + diphosphate</text>
        <dbReference type="Rhea" id="RHEA:22508"/>
        <dbReference type="Rhea" id="RHEA-COMP:17339"/>
        <dbReference type="Rhea" id="RHEA-COMP:17340"/>
        <dbReference type="ChEBI" id="CHEBI:33019"/>
        <dbReference type="ChEBI" id="CHEBI:61560"/>
        <dbReference type="ChEBI" id="CHEBI:173112"/>
        <dbReference type="EC" id="2.7.7.7"/>
    </reaction>
</comment>
<dbReference type="PANTHER" id="PTHR45861">
    <property type="entry name" value="DNA POLYMERASE ALPHA CATALYTIC SUBUNIT"/>
    <property type="match status" value="1"/>
</dbReference>
<dbReference type="InterPro" id="IPR045846">
    <property type="entry name" value="POLBc_alpha"/>
</dbReference>
<evidence type="ECO:0000256" key="11">
    <source>
        <dbReference type="ARBA" id="ARBA00023242"/>
    </source>
</evidence>
<feature type="region of interest" description="Disordered" evidence="13">
    <location>
        <begin position="820"/>
        <end position="847"/>
    </location>
</feature>
<feature type="domain" description="DNA polymerase alpha catalytic subunit N-terminal" evidence="17">
    <location>
        <begin position="27"/>
        <end position="83"/>
    </location>
</feature>
<dbReference type="FunFam" id="3.30.70.2820:FF:000001">
    <property type="entry name" value="DNA polymerase"/>
    <property type="match status" value="1"/>
</dbReference>
<keyword evidence="5 12" id="KW-0235">DNA replication</keyword>
<evidence type="ECO:0000256" key="4">
    <source>
        <dbReference type="ARBA" id="ARBA00022695"/>
    </source>
</evidence>
<dbReference type="GO" id="GO:0003887">
    <property type="term" value="F:DNA-directed DNA polymerase activity"/>
    <property type="evidence" value="ECO:0007669"/>
    <property type="project" value="UniProtKB-KW"/>
</dbReference>
<feature type="compositionally biased region" description="Polar residues" evidence="13">
    <location>
        <begin position="204"/>
        <end position="227"/>
    </location>
</feature>
<feature type="compositionally biased region" description="Polar residues" evidence="13">
    <location>
        <begin position="125"/>
        <end position="142"/>
    </location>
</feature>
<dbReference type="FunFam" id="1.10.132.60:FF:000004">
    <property type="entry name" value="DNA polymerase"/>
    <property type="match status" value="1"/>
</dbReference>
<feature type="domain" description="DNA-directed DNA polymerase family B exonuclease" evidence="15">
    <location>
        <begin position="459"/>
        <end position="711"/>
    </location>
</feature>
<dbReference type="FunFam" id="1.10.287.690:FF:000003">
    <property type="entry name" value="DNA polymerase"/>
    <property type="match status" value="1"/>
</dbReference>
<dbReference type="FunCoup" id="A0A163MNL9">
    <property type="interactions" value="679"/>
</dbReference>